<evidence type="ECO:0008006" key="4">
    <source>
        <dbReference type="Google" id="ProtNLM"/>
    </source>
</evidence>
<evidence type="ECO:0000256" key="1">
    <source>
        <dbReference type="SAM" id="Phobius"/>
    </source>
</evidence>
<reference evidence="2 3" key="1">
    <citation type="submission" date="2016-10" db="EMBL/GenBank/DDBJ databases">
        <title>Genome sequence of the ascomycete fungus Penicillium subrubescens.</title>
        <authorList>
            <person name="De Vries R.P."/>
            <person name="Peng M."/>
            <person name="Dilokpimol A."/>
            <person name="Hilden K."/>
            <person name="Makela M.R."/>
            <person name="Grigoriev I."/>
            <person name="Riley R."/>
            <person name="Granchi Z."/>
        </authorList>
    </citation>
    <scope>NUCLEOTIDE SEQUENCE [LARGE SCALE GENOMIC DNA]</scope>
    <source>
        <strain evidence="2 3">CBS 132785</strain>
    </source>
</reference>
<name>A0A1Q5TQ84_9EURO</name>
<dbReference type="EMBL" id="MNBE01000626">
    <property type="protein sequence ID" value="OKP02362.1"/>
    <property type="molecule type" value="Genomic_DNA"/>
</dbReference>
<keyword evidence="1" id="KW-0472">Membrane</keyword>
<feature type="transmembrane region" description="Helical" evidence="1">
    <location>
        <begin position="7"/>
        <end position="25"/>
    </location>
</feature>
<gene>
    <name evidence="2" type="ORF">PENSUB_7126</name>
</gene>
<proteinExistence type="predicted"/>
<dbReference type="PANTHER" id="PTHR42085">
    <property type="entry name" value="F-BOX DOMAIN-CONTAINING PROTEIN"/>
    <property type="match status" value="1"/>
</dbReference>
<accession>A0A1Q5TQ84</accession>
<evidence type="ECO:0000313" key="3">
    <source>
        <dbReference type="Proteomes" id="UP000186955"/>
    </source>
</evidence>
<comment type="caution">
    <text evidence="2">The sequence shown here is derived from an EMBL/GenBank/DDBJ whole genome shotgun (WGS) entry which is preliminary data.</text>
</comment>
<dbReference type="OrthoDB" id="3642266at2759"/>
<protein>
    <recommendedName>
        <fullName evidence="4">F-box domain-containing protein</fullName>
    </recommendedName>
</protein>
<keyword evidence="1" id="KW-0812">Transmembrane</keyword>
<evidence type="ECO:0000313" key="2">
    <source>
        <dbReference type="EMBL" id="OKP02362.1"/>
    </source>
</evidence>
<keyword evidence="1" id="KW-1133">Transmembrane helix</keyword>
<dbReference type="InterPro" id="IPR038883">
    <property type="entry name" value="AN11006-like"/>
</dbReference>
<organism evidence="2 3">
    <name type="scientific">Penicillium subrubescens</name>
    <dbReference type="NCBI Taxonomy" id="1316194"/>
    <lineage>
        <taxon>Eukaryota</taxon>
        <taxon>Fungi</taxon>
        <taxon>Dikarya</taxon>
        <taxon>Ascomycota</taxon>
        <taxon>Pezizomycotina</taxon>
        <taxon>Eurotiomycetes</taxon>
        <taxon>Eurotiomycetidae</taxon>
        <taxon>Eurotiales</taxon>
        <taxon>Aspergillaceae</taxon>
        <taxon>Penicillium</taxon>
    </lineage>
</organism>
<dbReference type="Proteomes" id="UP000186955">
    <property type="component" value="Unassembled WGS sequence"/>
</dbReference>
<keyword evidence="3" id="KW-1185">Reference proteome</keyword>
<sequence>MAVVESAVRAFLLWFWAAVLRFIFLPPEPETISPPPPRTSFPFIELPESVREQIYLLLEYSREDYSGENRVVMVNSPDETSSHPKSISEWSSKNRRFNAAPYESARYGQGRFCNQLFYVSRAISQDARSFLYSHNKFRFHGMGSRGIPHLSALTKVALNSIRDIRVQLSTIVPRRDRIYPGVPFKVKRGNDWHFSETKQVIVDWKDTCLRLAHAPTSQLSLFLVSGTATLSSAKAILHPVLNVQLKECSIRFGAVRNNNLQRYVEYIVSRSTKKNRSEKSLSLFRFADLPMELQMKVLEHTDLVPSPEISSQGLQWDTSKKAFSQRDCMPRSWYPPHPFDMTCKARELAFSSSNRCWEFPKALLQTSKSKEQSRFICYQKNRFSIDIHVDHQGRRFSKVEDVTWHDLGFLGPLPQDCIRYLRYLHWKFTRGLTDEYFEPFSKDTIELVEAVRSLREQACIWKLTLVLCVRQHGYGTNIAAFRARNMPIKRMVETVGPELHELKDLFIHFRCWKLDPDQQWLMEQEFERVVKE</sequence>
<dbReference type="AlphaFoldDB" id="A0A1Q5TQ84"/>
<dbReference type="PANTHER" id="PTHR42085:SF8">
    <property type="entry name" value="F-BOX DOMAIN-CONTAINING PROTEIN"/>
    <property type="match status" value="1"/>
</dbReference>